<name>A0A0L6JRS9_9FIRM</name>
<dbReference type="PANTHER" id="PTHR30250:SF21">
    <property type="entry name" value="LIPID II FLIPPASE MURJ"/>
    <property type="match status" value="1"/>
</dbReference>
<keyword evidence="8" id="KW-1185">Reference proteome</keyword>
<feature type="transmembrane region" description="Helical" evidence="6">
    <location>
        <begin position="481"/>
        <end position="506"/>
    </location>
</feature>
<feature type="transmembrane region" description="Helical" evidence="6">
    <location>
        <begin position="154"/>
        <end position="175"/>
    </location>
</feature>
<dbReference type="Pfam" id="PF01943">
    <property type="entry name" value="Polysacc_synt"/>
    <property type="match status" value="1"/>
</dbReference>
<dbReference type="STRING" id="398512.Bccel_3767"/>
<feature type="transmembrane region" description="Helical" evidence="6">
    <location>
        <begin position="289"/>
        <end position="311"/>
    </location>
</feature>
<keyword evidence="2" id="KW-1003">Cell membrane</keyword>
<evidence type="ECO:0000313" key="7">
    <source>
        <dbReference type="EMBL" id="KNY28493.1"/>
    </source>
</evidence>
<feature type="transmembrane region" description="Helical" evidence="6">
    <location>
        <begin position="12"/>
        <end position="35"/>
    </location>
</feature>
<feature type="transmembrane region" description="Helical" evidence="6">
    <location>
        <begin position="448"/>
        <end position="469"/>
    </location>
</feature>
<dbReference type="AlphaFoldDB" id="A0A0L6JRS9"/>
<gene>
    <name evidence="7" type="ORF">Bccel_3767</name>
</gene>
<evidence type="ECO:0000256" key="1">
    <source>
        <dbReference type="ARBA" id="ARBA00004651"/>
    </source>
</evidence>
<dbReference type="EMBL" id="LGTC01000001">
    <property type="protein sequence ID" value="KNY28493.1"/>
    <property type="molecule type" value="Genomic_DNA"/>
</dbReference>
<feature type="transmembrane region" description="Helical" evidence="6">
    <location>
        <begin position="234"/>
        <end position="254"/>
    </location>
</feature>
<dbReference type="InterPro" id="IPR050833">
    <property type="entry name" value="Poly_Biosynth_Transport"/>
</dbReference>
<sequence length="535" mass="58609">MKQQSFAKGFAILSAAGIITKILSLLYIPFLIAIIGDEGYGIYGAAYNVYVFIYVLANSGMPVAISKLVSELTAVDNHKDAIRSFKIARFMMLVVGLIMSVLTIAFAHFVADIMNFRSAALSIMWLAPSIMITAVSSAYRGYFQGRGNMTPTAVSQIIEQVINAIFTVIFAALFLKYGLEWACAGGTIGTLLGALCAAMFLVGYQKKKDRYKIPRVEIGVSVKRFRYKQLVNKVVNYSLPITLCVGMQYAGTLVDIWNTKSRLLDSGFAEAKASAMFGFLVKYQQLLNAPIAITVALATALLPAVSAAVARRNSVEIEQKVNFAFRSCFLIALPSAVGFSVLSLPIFRLLHYGQGEYLMKYGSFILILMAIVQIQTSILQGAGKLYTTTFFMVIGIVGKVVTNYFLIVIPEINILGAIIGSMVGFLIPIILNAILMKRTLNAGFKAGIILKPAFSSIVMGVIVFVFHYSLSFILSFLGESYIINAILLFLSIIIGGVVYFAVLAYIKGLNKADLEIIPYKIKRFLPKQILSMIKE</sequence>
<protein>
    <submittedName>
        <fullName evidence="7">Polysaccharide biosynthesis protein</fullName>
    </submittedName>
</protein>
<evidence type="ECO:0000313" key="8">
    <source>
        <dbReference type="Proteomes" id="UP000036923"/>
    </source>
</evidence>
<feature type="transmembrane region" description="Helical" evidence="6">
    <location>
        <begin position="123"/>
        <end position="142"/>
    </location>
</feature>
<comment type="subcellular location">
    <subcellularLocation>
        <location evidence="1">Cell membrane</location>
        <topology evidence="1">Multi-pass membrane protein</topology>
    </subcellularLocation>
</comment>
<keyword evidence="3 6" id="KW-0812">Transmembrane</keyword>
<keyword evidence="4 6" id="KW-1133">Transmembrane helix</keyword>
<feature type="transmembrane region" description="Helical" evidence="6">
    <location>
        <begin position="47"/>
        <end position="69"/>
    </location>
</feature>
<dbReference type="eggNOG" id="COG2244">
    <property type="taxonomic scope" value="Bacteria"/>
</dbReference>
<proteinExistence type="predicted"/>
<evidence type="ECO:0000256" key="6">
    <source>
        <dbReference type="SAM" id="Phobius"/>
    </source>
</evidence>
<dbReference type="InterPro" id="IPR002797">
    <property type="entry name" value="Polysacc_synth"/>
</dbReference>
<dbReference type="OrthoDB" id="9775950at2"/>
<dbReference type="InterPro" id="IPR024923">
    <property type="entry name" value="PG_synth_SpoVB"/>
</dbReference>
<dbReference type="GO" id="GO:0005886">
    <property type="term" value="C:plasma membrane"/>
    <property type="evidence" value="ECO:0007669"/>
    <property type="project" value="UniProtKB-SubCell"/>
</dbReference>
<dbReference type="PATRIC" id="fig|398512.5.peg.3944"/>
<evidence type="ECO:0000256" key="2">
    <source>
        <dbReference type="ARBA" id="ARBA00022475"/>
    </source>
</evidence>
<dbReference type="Proteomes" id="UP000036923">
    <property type="component" value="Unassembled WGS sequence"/>
</dbReference>
<reference evidence="8" key="1">
    <citation type="submission" date="2015-07" db="EMBL/GenBank/DDBJ databases">
        <title>Near-Complete Genome Sequence of the Cellulolytic Bacterium Bacteroides (Pseudobacteroides) cellulosolvens ATCC 35603.</title>
        <authorList>
            <person name="Dassa B."/>
            <person name="Utturkar S.M."/>
            <person name="Klingeman D.M."/>
            <person name="Hurt R.A."/>
            <person name="Keller M."/>
            <person name="Xu J."/>
            <person name="Reddy Y.H.K."/>
            <person name="Borovok I."/>
            <person name="Grinberg I.R."/>
            <person name="Lamed R."/>
            <person name="Zhivin O."/>
            <person name="Bayer E.A."/>
            <person name="Brown S.D."/>
        </authorList>
    </citation>
    <scope>NUCLEOTIDE SEQUENCE [LARGE SCALE GENOMIC DNA]</scope>
    <source>
        <strain evidence="8">DSM 2933</strain>
    </source>
</reference>
<keyword evidence="5 6" id="KW-0472">Membrane</keyword>
<evidence type="ECO:0000256" key="4">
    <source>
        <dbReference type="ARBA" id="ARBA00022989"/>
    </source>
</evidence>
<dbReference type="PIRSF" id="PIRSF038958">
    <property type="entry name" value="PG_synth_SpoVB"/>
    <property type="match status" value="1"/>
</dbReference>
<accession>A0A0L6JRS9</accession>
<dbReference type="RefSeq" id="WP_036936876.1">
    <property type="nucleotide sequence ID" value="NZ_JQKC01000002.1"/>
</dbReference>
<comment type="caution">
    <text evidence="7">The sequence shown here is derived from an EMBL/GenBank/DDBJ whole genome shotgun (WGS) entry which is preliminary data.</text>
</comment>
<feature type="transmembrane region" description="Helical" evidence="6">
    <location>
        <begin position="412"/>
        <end position="436"/>
    </location>
</feature>
<evidence type="ECO:0000256" key="5">
    <source>
        <dbReference type="ARBA" id="ARBA00023136"/>
    </source>
</evidence>
<feature type="transmembrane region" description="Helical" evidence="6">
    <location>
        <begin position="358"/>
        <end position="378"/>
    </location>
</feature>
<dbReference type="CDD" id="cd13124">
    <property type="entry name" value="MATE_SpoVB_like"/>
    <property type="match status" value="1"/>
</dbReference>
<feature type="transmembrane region" description="Helical" evidence="6">
    <location>
        <begin position="385"/>
        <end position="406"/>
    </location>
</feature>
<feature type="transmembrane region" description="Helical" evidence="6">
    <location>
        <begin position="323"/>
        <end position="346"/>
    </location>
</feature>
<organism evidence="7 8">
    <name type="scientific">Pseudobacteroides cellulosolvens ATCC 35603 = DSM 2933</name>
    <dbReference type="NCBI Taxonomy" id="398512"/>
    <lineage>
        <taxon>Bacteria</taxon>
        <taxon>Bacillati</taxon>
        <taxon>Bacillota</taxon>
        <taxon>Clostridia</taxon>
        <taxon>Eubacteriales</taxon>
        <taxon>Oscillospiraceae</taxon>
        <taxon>Pseudobacteroides</taxon>
    </lineage>
</organism>
<feature type="transmembrane region" description="Helical" evidence="6">
    <location>
        <begin position="181"/>
        <end position="204"/>
    </location>
</feature>
<dbReference type="PANTHER" id="PTHR30250">
    <property type="entry name" value="PST FAMILY PREDICTED COLANIC ACID TRANSPORTER"/>
    <property type="match status" value="1"/>
</dbReference>
<evidence type="ECO:0000256" key="3">
    <source>
        <dbReference type="ARBA" id="ARBA00022692"/>
    </source>
</evidence>
<feature type="transmembrane region" description="Helical" evidence="6">
    <location>
        <begin position="90"/>
        <end position="111"/>
    </location>
</feature>